<feature type="transmembrane region" description="Helical" evidence="6">
    <location>
        <begin position="170"/>
        <end position="194"/>
    </location>
</feature>
<evidence type="ECO:0000256" key="2">
    <source>
        <dbReference type="ARBA" id="ARBA00022475"/>
    </source>
</evidence>
<comment type="caution">
    <text evidence="7">The sequence shown here is derived from an EMBL/GenBank/DDBJ whole genome shotgun (WGS) entry which is preliminary data.</text>
</comment>
<dbReference type="GO" id="GO:0005886">
    <property type="term" value="C:plasma membrane"/>
    <property type="evidence" value="ECO:0007669"/>
    <property type="project" value="UniProtKB-SubCell"/>
</dbReference>
<organism evidence="7 8">
    <name type="scientific">Candidatus Spyradenecus faecavium</name>
    <dbReference type="NCBI Taxonomy" id="2840947"/>
    <lineage>
        <taxon>Bacteria</taxon>
        <taxon>Pseudomonadati</taxon>
        <taxon>Lentisphaerota</taxon>
        <taxon>Lentisphaeria</taxon>
        <taxon>Lentisphaerales</taxon>
        <taxon>Lentisphaeraceae</taxon>
        <taxon>Lentisphaeraceae incertae sedis</taxon>
        <taxon>Candidatus Spyradenecus</taxon>
    </lineage>
</organism>
<feature type="transmembrane region" description="Helical" evidence="6">
    <location>
        <begin position="366"/>
        <end position="387"/>
    </location>
</feature>
<dbReference type="InterPro" id="IPR051327">
    <property type="entry name" value="MATE_MepA_subfamily"/>
</dbReference>
<feature type="transmembrane region" description="Helical" evidence="6">
    <location>
        <begin position="98"/>
        <end position="122"/>
    </location>
</feature>
<feature type="transmembrane region" description="Helical" evidence="6">
    <location>
        <begin position="57"/>
        <end position="86"/>
    </location>
</feature>
<protein>
    <recommendedName>
        <fullName evidence="9">MATE family efflux transporter</fullName>
    </recommendedName>
</protein>
<evidence type="ECO:0000256" key="5">
    <source>
        <dbReference type="ARBA" id="ARBA00023136"/>
    </source>
</evidence>
<keyword evidence="2" id="KW-1003">Cell membrane</keyword>
<gene>
    <name evidence="7" type="ORF">IAC79_07270</name>
</gene>
<feature type="transmembrane region" description="Helical" evidence="6">
    <location>
        <begin position="244"/>
        <end position="266"/>
    </location>
</feature>
<dbReference type="GO" id="GO:0042910">
    <property type="term" value="F:xenobiotic transmembrane transporter activity"/>
    <property type="evidence" value="ECO:0007669"/>
    <property type="project" value="InterPro"/>
</dbReference>
<dbReference type="AlphaFoldDB" id="A0A9D1NPQ8"/>
<feature type="transmembrane region" description="Helical" evidence="6">
    <location>
        <begin position="425"/>
        <end position="447"/>
    </location>
</feature>
<feature type="transmembrane region" description="Helical" evidence="6">
    <location>
        <begin position="325"/>
        <end position="346"/>
    </location>
</feature>
<dbReference type="Pfam" id="PF01554">
    <property type="entry name" value="MatE"/>
    <property type="match status" value="2"/>
</dbReference>
<evidence type="ECO:0000256" key="4">
    <source>
        <dbReference type="ARBA" id="ARBA00022989"/>
    </source>
</evidence>
<keyword evidence="3 6" id="KW-0812">Transmembrane</keyword>
<dbReference type="InterPro" id="IPR002528">
    <property type="entry name" value="MATE_fam"/>
</dbReference>
<reference evidence="7" key="1">
    <citation type="submission" date="2020-10" db="EMBL/GenBank/DDBJ databases">
        <authorList>
            <person name="Gilroy R."/>
        </authorList>
    </citation>
    <scope>NUCLEOTIDE SEQUENCE</scope>
    <source>
        <strain evidence="7">35461</strain>
    </source>
</reference>
<comment type="subcellular location">
    <subcellularLocation>
        <location evidence="1">Cell membrane</location>
        <topology evidence="1">Multi-pass membrane protein</topology>
    </subcellularLocation>
</comment>
<evidence type="ECO:0000256" key="6">
    <source>
        <dbReference type="SAM" id="Phobius"/>
    </source>
</evidence>
<feature type="transmembrane region" description="Helical" evidence="6">
    <location>
        <begin position="399"/>
        <end position="419"/>
    </location>
</feature>
<evidence type="ECO:0000313" key="8">
    <source>
        <dbReference type="Proteomes" id="UP000886845"/>
    </source>
</evidence>
<evidence type="ECO:0000256" key="3">
    <source>
        <dbReference type="ARBA" id="ARBA00022692"/>
    </source>
</evidence>
<feature type="transmembrane region" description="Helical" evidence="6">
    <location>
        <begin position="272"/>
        <end position="292"/>
    </location>
</feature>
<dbReference type="EMBL" id="DVOR01000232">
    <property type="protein sequence ID" value="HIV09894.1"/>
    <property type="molecule type" value="Genomic_DNA"/>
</dbReference>
<dbReference type="Proteomes" id="UP000886845">
    <property type="component" value="Unassembled WGS sequence"/>
</dbReference>
<evidence type="ECO:0000256" key="1">
    <source>
        <dbReference type="ARBA" id="ARBA00004651"/>
    </source>
</evidence>
<feature type="transmembrane region" description="Helical" evidence="6">
    <location>
        <begin position="25"/>
        <end position="51"/>
    </location>
</feature>
<reference evidence="7" key="2">
    <citation type="journal article" date="2021" name="PeerJ">
        <title>Extensive microbial diversity within the chicken gut microbiome revealed by metagenomics and culture.</title>
        <authorList>
            <person name="Gilroy R."/>
            <person name="Ravi A."/>
            <person name="Getino M."/>
            <person name="Pursley I."/>
            <person name="Horton D.L."/>
            <person name="Alikhan N.F."/>
            <person name="Baker D."/>
            <person name="Gharbi K."/>
            <person name="Hall N."/>
            <person name="Watson M."/>
            <person name="Adriaenssens E.M."/>
            <person name="Foster-Nyarko E."/>
            <person name="Jarju S."/>
            <person name="Secka A."/>
            <person name="Antonio M."/>
            <person name="Oren A."/>
            <person name="Chaudhuri R.R."/>
            <person name="La Ragione R."/>
            <person name="Hildebrand F."/>
            <person name="Pallen M.J."/>
        </authorList>
    </citation>
    <scope>NUCLEOTIDE SEQUENCE</scope>
    <source>
        <strain evidence="7">35461</strain>
    </source>
</reference>
<evidence type="ECO:0000313" key="7">
    <source>
        <dbReference type="EMBL" id="HIV09894.1"/>
    </source>
</evidence>
<keyword evidence="5 6" id="KW-0472">Membrane</keyword>
<feature type="transmembrane region" description="Helical" evidence="6">
    <location>
        <begin position="142"/>
        <end position="163"/>
    </location>
</feature>
<sequence>MKKQRPHRPSDPLLYGPLRGHWRTYLVPALGGAAVTSVYSIVDTIAIGYGVGPAGAAAAAVLVPSFGLMAFLGTLLGMGGAILLATARGRGDRREGDAWFTLSFLLCVIVGVIVAASVLLAGDAFWRLCGADDTIVRLADEYGFWVVLTWPGAMLSLAMACLVRNDGAPGYALMAIIAGGVLNILGDWLLVFPFKIGTGMAGAGIATAAGCALQTVLLVGYLFRRRSTLRFAPPSLWPRRAIRRLCAVGLAPALPNAAVAVVVTLANHQAMRHGGVAALSILGVMLSLSALYQQLFNGVAQALQPIVSVNYGAGGRARIRRSFWLGARMAFALGLACSLLSLLFPVGTLRLFMAPTPEVIALAPRLVRGIASSFLPMALCILAAGYLQALLRTVPAATIALLRSIGLSAALLLALPPLLGLDGLWLALTATEWITLLLALVALFRLWGREIPR</sequence>
<feature type="transmembrane region" description="Helical" evidence="6">
    <location>
        <begin position="200"/>
        <end position="223"/>
    </location>
</feature>
<dbReference type="GO" id="GO:0015297">
    <property type="term" value="F:antiporter activity"/>
    <property type="evidence" value="ECO:0007669"/>
    <property type="project" value="InterPro"/>
</dbReference>
<dbReference type="PANTHER" id="PTHR43823:SF3">
    <property type="entry name" value="MULTIDRUG EXPORT PROTEIN MEPA"/>
    <property type="match status" value="1"/>
</dbReference>
<keyword evidence="4 6" id="KW-1133">Transmembrane helix</keyword>
<evidence type="ECO:0008006" key="9">
    <source>
        <dbReference type="Google" id="ProtNLM"/>
    </source>
</evidence>
<name>A0A9D1NPQ8_9BACT</name>
<accession>A0A9D1NPQ8</accession>
<dbReference type="PANTHER" id="PTHR43823">
    <property type="entry name" value="SPORULATION PROTEIN YKVU"/>
    <property type="match status" value="1"/>
</dbReference>
<proteinExistence type="predicted"/>